<feature type="non-terminal residue" evidence="11">
    <location>
        <position position="1"/>
    </location>
</feature>
<accession>A0A7L2PKT2</accession>
<comment type="subcellular location">
    <subcellularLocation>
        <location evidence="1">Nucleus</location>
    </subcellularLocation>
</comment>
<comment type="caution">
    <text evidence="11">The sequence shown here is derived from an EMBL/GenBank/DDBJ whole genome shotgun (WGS) entry which is preliminary data.</text>
</comment>
<dbReference type="GO" id="GO:0000978">
    <property type="term" value="F:RNA polymerase II cis-regulatory region sequence-specific DNA binding"/>
    <property type="evidence" value="ECO:0007669"/>
    <property type="project" value="TreeGrafter"/>
</dbReference>
<feature type="non-terminal residue" evidence="11">
    <location>
        <position position="52"/>
    </location>
</feature>
<dbReference type="AlphaFoldDB" id="A0A7L2PKT2"/>
<feature type="domain" description="C2H2-type" evidence="10">
    <location>
        <begin position="25"/>
        <end position="52"/>
    </location>
</feature>
<evidence type="ECO:0000313" key="11">
    <source>
        <dbReference type="EMBL" id="NXR84477.1"/>
    </source>
</evidence>
<organism evidence="11 12">
    <name type="scientific">Pycnonotus jocosus</name>
    <name type="common">Red-whiskered bulbul</name>
    <name type="synonym">Lanius jocosus</name>
    <dbReference type="NCBI Taxonomy" id="182897"/>
    <lineage>
        <taxon>Eukaryota</taxon>
        <taxon>Metazoa</taxon>
        <taxon>Chordata</taxon>
        <taxon>Craniata</taxon>
        <taxon>Vertebrata</taxon>
        <taxon>Euteleostomi</taxon>
        <taxon>Archelosauria</taxon>
        <taxon>Archosauria</taxon>
        <taxon>Dinosauria</taxon>
        <taxon>Saurischia</taxon>
        <taxon>Theropoda</taxon>
        <taxon>Coelurosauria</taxon>
        <taxon>Aves</taxon>
        <taxon>Neognathae</taxon>
        <taxon>Neoaves</taxon>
        <taxon>Telluraves</taxon>
        <taxon>Australaves</taxon>
        <taxon>Passeriformes</taxon>
        <taxon>Sylvioidea</taxon>
        <taxon>Pycnonotidae</taxon>
        <taxon>Pycnonotus</taxon>
    </lineage>
</organism>
<proteinExistence type="inferred from homology"/>
<evidence type="ECO:0000313" key="12">
    <source>
        <dbReference type="Proteomes" id="UP000535705"/>
    </source>
</evidence>
<dbReference type="InterPro" id="IPR036236">
    <property type="entry name" value="Znf_C2H2_sf"/>
</dbReference>
<evidence type="ECO:0000256" key="3">
    <source>
        <dbReference type="ARBA" id="ARBA00022723"/>
    </source>
</evidence>
<dbReference type="GO" id="GO:0008270">
    <property type="term" value="F:zinc ion binding"/>
    <property type="evidence" value="ECO:0007669"/>
    <property type="project" value="UniProtKB-KW"/>
</dbReference>
<evidence type="ECO:0000256" key="8">
    <source>
        <dbReference type="PROSITE-ProRule" id="PRU00042"/>
    </source>
</evidence>
<dbReference type="SMART" id="SM00355">
    <property type="entry name" value="ZnF_C2H2"/>
    <property type="match status" value="1"/>
</dbReference>
<reference evidence="11 12" key="1">
    <citation type="submission" date="2019-09" db="EMBL/GenBank/DDBJ databases">
        <title>Bird 10,000 Genomes (B10K) Project - Family phase.</title>
        <authorList>
            <person name="Zhang G."/>
        </authorList>
    </citation>
    <scope>NUCLEOTIDE SEQUENCE [LARGE SCALE GENOMIC DNA]</scope>
    <source>
        <strain evidence="11">B10K-DU-002-42</strain>
        <tissue evidence="11">Muscle</tissue>
    </source>
</reference>
<dbReference type="EMBL" id="VWYP01034806">
    <property type="protein sequence ID" value="NXR84477.1"/>
    <property type="molecule type" value="Genomic_DNA"/>
</dbReference>
<keyword evidence="5 8" id="KW-0863">Zinc-finger</keyword>
<protein>
    <submittedName>
        <fullName evidence="11">ZNF16 protein</fullName>
    </submittedName>
</protein>
<dbReference type="GO" id="GO:0000981">
    <property type="term" value="F:DNA-binding transcription factor activity, RNA polymerase II-specific"/>
    <property type="evidence" value="ECO:0007669"/>
    <property type="project" value="TreeGrafter"/>
</dbReference>
<evidence type="ECO:0000259" key="10">
    <source>
        <dbReference type="PROSITE" id="PS50157"/>
    </source>
</evidence>
<evidence type="ECO:0000256" key="7">
    <source>
        <dbReference type="ARBA" id="ARBA00023242"/>
    </source>
</evidence>
<comment type="similarity">
    <text evidence="2">Belongs to the krueppel C2H2-type zinc-finger protein family.</text>
</comment>
<gene>
    <name evidence="11" type="primary">Znf16</name>
    <name evidence="11" type="ORF">PYCJOC_R05869</name>
</gene>
<evidence type="ECO:0000256" key="6">
    <source>
        <dbReference type="ARBA" id="ARBA00022833"/>
    </source>
</evidence>
<evidence type="ECO:0000256" key="1">
    <source>
        <dbReference type="ARBA" id="ARBA00004123"/>
    </source>
</evidence>
<keyword evidence="7" id="KW-0539">Nucleus</keyword>
<evidence type="ECO:0000256" key="5">
    <source>
        <dbReference type="ARBA" id="ARBA00022771"/>
    </source>
</evidence>
<keyword evidence="6" id="KW-0862">Zinc</keyword>
<dbReference type="OrthoDB" id="9194105at2759"/>
<name>A0A7L2PKT2_PYCJO</name>
<feature type="region of interest" description="Disordered" evidence="9">
    <location>
        <begin position="1"/>
        <end position="24"/>
    </location>
</feature>
<keyword evidence="4" id="KW-0677">Repeat</keyword>
<dbReference type="PROSITE" id="PS00028">
    <property type="entry name" value="ZINC_FINGER_C2H2_1"/>
    <property type="match status" value="1"/>
</dbReference>
<dbReference type="Proteomes" id="UP000535705">
    <property type="component" value="Unassembled WGS sequence"/>
</dbReference>
<dbReference type="InterPro" id="IPR013087">
    <property type="entry name" value="Znf_C2H2_type"/>
</dbReference>
<dbReference type="PANTHER" id="PTHR23226:SF416">
    <property type="entry name" value="FI01424P"/>
    <property type="match status" value="1"/>
</dbReference>
<keyword evidence="12" id="KW-1185">Reference proteome</keyword>
<dbReference type="Gene3D" id="3.30.160.60">
    <property type="entry name" value="Classic Zinc Finger"/>
    <property type="match status" value="1"/>
</dbReference>
<sequence length="52" mass="5999">CQEGGRRSRRSSELVEKPPRGEKPHTCLECGKGFRWSSELIRHQLIHSGERP</sequence>
<dbReference type="GO" id="GO:0005634">
    <property type="term" value="C:nucleus"/>
    <property type="evidence" value="ECO:0007669"/>
    <property type="project" value="UniProtKB-SubCell"/>
</dbReference>
<evidence type="ECO:0000256" key="9">
    <source>
        <dbReference type="SAM" id="MobiDB-lite"/>
    </source>
</evidence>
<evidence type="ECO:0000256" key="4">
    <source>
        <dbReference type="ARBA" id="ARBA00022737"/>
    </source>
</evidence>
<dbReference type="PANTHER" id="PTHR23226">
    <property type="entry name" value="ZINC FINGER AND SCAN DOMAIN-CONTAINING"/>
    <property type="match status" value="1"/>
</dbReference>
<evidence type="ECO:0000256" key="2">
    <source>
        <dbReference type="ARBA" id="ARBA00006991"/>
    </source>
</evidence>
<dbReference type="SUPFAM" id="SSF57667">
    <property type="entry name" value="beta-beta-alpha zinc fingers"/>
    <property type="match status" value="1"/>
</dbReference>
<dbReference type="PROSITE" id="PS50157">
    <property type="entry name" value="ZINC_FINGER_C2H2_2"/>
    <property type="match status" value="1"/>
</dbReference>
<dbReference type="FunFam" id="3.30.160.60:FF:001430">
    <property type="entry name" value="Uncharacterized protein"/>
    <property type="match status" value="1"/>
</dbReference>
<keyword evidence="3" id="KW-0479">Metal-binding</keyword>